<dbReference type="PANTHER" id="PTHR32305:SF15">
    <property type="entry name" value="PROTEIN RHSA-RELATED"/>
    <property type="match status" value="1"/>
</dbReference>
<feature type="compositionally biased region" description="Polar residues" evidence="2">
    <location>
        <begin position="239"/>
        <end position="252"/>
    </location>
</feature>
<gene>
    <name evidence="4" type="ORF">Q8A70_06450</name>
</gene>
<keyword evidence="5" id="KW-1185">Reference proteome</keyword>
<organism evidence="4 5">
    <name type="scientific">Dongia sedimenti</name>
    <dbReference type="NCBI Taxonomy" id="3064282"/>
    <lineage>
        <taxon>Bacteria</taxon>
        <taxon>Pseudomonadati</taxon>
        <taxon>Pseudomonadota</taxon>
        <taxon>Alphaproteobacteria</taxon>
        <taxon>Rhodospirillales</taxon>
        <taxon>Dongiaceae</taxon>
        <taxon>Dongia</taxon>
    </lineage>
</organism>
<dbReference type="PANTHER" id="PTHR32305">
    <property type="match status" value="1"/>
</dbReference>
<dbReference type="RefSeq" id="WP_379954697.1">
    <property type="nucleotide sequence ID" value="NZ_JAUYVI010000002.1"/>
</dbReference>
<keyword evidence="1" id="KW-0677">Repeat</keyword>
<dbReference type="InterPro" id="IPR022385">
    <property type="entry name" value="Rhs_assc_core"/>
</dbReference>
<comment type="caution">
    <text evidence="4">The sequence shown here is derived from an EMBL/GenBank/DDBJ whole genome shotgun (WGS) entry which is preliminary data.</text>
</comment>
<name>A0ABU0YHW1_9PROT</name>
<dbReference type="Gene3D" id="2.180.10.10">
    <property type="entry name" value="RHS repeat-associated core"/>
    <property type="match status" value="1"/>
</dbReference>
<evidence type="ECO:0000256" key="1">
    <source>
        <dbReference type="ARBA" id="ARBA00022737"/>
    </source>
</evidence>
<feature type="region of interest" description="Disordered" evidence="2">
    <location>
        <begin position="237"/>
        <end position="268"/>
    </location>
</feature>
<reference evidence="5" key="1">
    <citation type="submission" date="2023-08" db="EMBL/GenBank/DDBJ databases">
        <title>Rhodospirillaceae gen. nov., a novel taxon isolated from the Yangtze River Yuezi River estuary sludge.</title>
        <authorList>
            <person name="Ruan L."/>
        </authorList>
    </citation>
    <scope>NUCLEOTIDE SEQUENCE [LARGE SCALE GENOMIC DNA]</scope>
    <source>
        <strain evidence="5">R-7</strain>
    </source>
</reference>
<evidence type="ECO:0000256" key="2">
    <source>
        <dbReference type="SAM" id="MobiDB-lite"/>
    </source>
</evidence>
<sequence length="327" mass="33979">MGTTTLGAVTYTYDTAGRIASRGGSLFKSVLPAATTATAVYNADNQLTSWNGVAATYDLNGNLINDGTRAFTWDARNRLTGITGVASYVYDGVDRRQSVTQGATTVTALYDGFDPVQEQSPLGTVSANLQIGLGVDERFTRTKAGATSTYLTDLLGSTVALADSAGVVQTSYGYDPYGVTSQTGAANDNPYQFTGRQNDGTGLYYSRARYYNPSWGRFVSEDPIGLGGGINQYAYVQGNPVSKTDPTGQDPTSSSSSSSTAPTTYPHSDAPMNGTQVCGGAPPSCVTAWNMCVMSGTNVVHCSKALATCNTSGVVTIFGPGIIGFGG</sequence>
<dbReference type="InterPro" id="IPR050708">
    <property type="entry name" value="T6SS_VgrG/RHS"/>
</dbReference>
<evidence type="ECO:0000313" key="5">
    <source>
        <dbReference type="Proteomes" id="UP001230156"/>
    </source>
</evidence>
<evidence type="ECO:0000259" key="3">
    <source>
        <dbReference type="Pfam" id="PF25023"/>
    </source>
</evidence>
<feature type="domain" description="Teneurin-like YD-shell" evidence="3">
    <location>
        <begin position="8"/>
        <end position="222"/>
    </location>
</feature>
<dbReference type="Pfam" id="PF25023">
    <property type="entry name" value="TEN_YD-shell"/>
    <property type="match status" value="1"/>
</dbReference>
<evidence type="ECO:0000313" key="4">
    <source>
        <dbReference type="EMBL" id="MDQ7247297.1"/>
    </source>
</evidence>
<dbReference type="Proteomes" id="UP001230156">
    <property type="component" value="Unassembled WGS sequence"/>
</dbReference>
<accession>A0ABU0YHW1</accession>
<protein>
    <submittedName>
        <fullName evidence="4">RHS repeat-associated core domain-containing protein</fullName>
    </submittedName>
</protein>
<dbReference type="EMBL" id="JAUYVI010000002">
    <property type="protein sequence ID" value="MDQ7247297.1"/>
    <property type="molecule type" value="Genomic_DNA"/>
</dbReference>
<dbReference type="NCBIfam" id="TIGR03696">
    <property type="entry name" value="Rhs_assc_core"/>
    <property type="match status" value="1"/>
</dbReference>
<dbReference type="InterPro" id="IPR056823">
    <property type="entry name" value="TEN-like_YD-shell"/>
</dbReference>
<proteinExistence type="predicted"/>